<evidence type="ECO:0000256" key="1">
    <source>
        <dbReference type="ARBA" id="ARBA00004141"/>
    </source>
</evidence>
<dbReference type="InterPro" id="IPR007016">
    <property type="entry name" value="O-antigen_ligase-rel_domated"/>
</dbReference>
<dbReference type="Pfam" id="PF04932">
    <property type="entry name" value="Wzy_C"/>
    <property type="match status" value="1"/>
</dbReference>
<protein>
    <submittedName>
        <fullName evidence="8">O-antigen ligase family protein</fullName>
    </submittedName>
</protein>
<dbReference type="InterPro" id="IPR051533">
    <property type="entry name" value="WaaL-like"/>
</dbReference>
<organism evidence="8 9">
    <name type="scientific">Meridianimarinicoccus marinus</name>
    <dbReference type="NCBI Taxonomy" id="3231483"/>
    <lineage>
        <taxon>Bacteria</taxon>
        <taxon>Pseudomonadati</taxon>
        <taxon>Pseudomonadota</taxon>
        <taxon>Alphaproteobacteria</taxon>
        <taxon>Rhodobacterales</taxon>
        <taxon>Paracoccaceae</taxon>
        <taxon>Meridianimarinicoccus</taxon>
    </lineage>
</organism>
<feature type="transmembrane region" description="Helical" evidence="6">
    <location>
        <begin position="114"/>
        <end position="135"/>
    </location>
</feature>
<keyword evidence="4 6" id="KW-0472">Membrane</keyword>
<evidence type="ECO:0000256" key="4">
    <source>
        <dbReference type="ARBA" id="ARBA00023136"/>
    </source>
</evidence>
<keyword evidence="2 6" id="KW-0812">Transmembrane</keyword>
<dbReference type="EMBL" id="JBFBVU010000023">
    <property type="protein sequence ID" value="MEV8468182.1"/>
    <property type="molecule type" value="Genomic_DNA"/>
</dbReference>
<evidence type="ECO:0000313" key="9">
    <source>
        <dbReference type="Proteomes" id="UP001553161"/>
    </source>
</evidence>
<dbReference type="Proteomes" id="UP001553161">
    <property type="component" value="Unassembled WGS sequence"/>
</dbReference>
<feature type="region of interest" description="Disordered" evidence="5">
    <location>
        <begin position="445"/>
        <end position="517"/>
    </location>
</feature>
<comment type="subcellular location">
    <subcellularLocation>
        <location evidence="1">Membrane</location>
        <topology evidence="1">Multi-pass membrane protein</topology>
    </subcellularLocation>
</comment>
<feature type="transmembrane region" description="Helical" evidence="6">
    <location>
        <begin position="208"/>
        <end position="225"/>
    </location>
</feature>
<dbReference type="GO" id="GO:0016874">
    <property type="term" value="F:ligase activity"/>
    <property type="evidence" value="ECO:0007669"/>
    <property type="project" value="UniProtKB-KW"/>
</dbReference>
<evidence type="ECO:0000256" key="3">
    <source>
        <dbReference type="ARBA" id="ARBA00022989"/>
    </source>
</evidence>
<keyword evidence="9" id="KW-1185">Reference proteome</keyword>
<dbReference type="PANTHER" id="PTHR37422:SF13">
    <property type="entry name" value="LIPOPOLYSACCHARIDE BIOSYNTHESIS PROTEIN PA4999-RELATED"/>
    <property type="match status" value="1"/>
</dbReference>
<evidence type="ECO:0000259" key="7">
    <source>
        <dbReference type="Pfam" id="PF04932"/>
    </source>
</evidence>
<comment type="caution">
    <text evidence="8">The sequence shown here is derived from an EMBL/GenBank/DDBJ whole genome shotgun (WGS) entry which is preliminary data.</text>
</comment>
<feature type="transmembrane region" description="Helical" evidence="6">
    <location>
        <begin position="279"/>
        <end position="308"/>
    </location>
</feature>
<feature type="transmembrane region" description="Helical" evidence="6">
    <location>
        <begin position="37"/>
        <end position="54"/>
    </location>
</feature>
<evidence type="ECO:0000256" key="5">
    <source>
        <dbReference type="SAM" id="MobiDB-lite"/>
    </source>
</evidence>
<feature type="compositionally biased region" description="Low complexity" evidence="5">
    <location>
        <begin position="493"/>
        <end position="507"/>
    </location>
</feature>
<keyword evidence="3 6" id="KW-1133">Transmembrane helix</keyword>
<keyword evidence="8" id="KW-0436">Ligase</keyword>
<evidence type="ECO:0000256" key="2">
    <source>
        <dbReference type="ARBA" id="ARBA00022692"/>
    </source>
</evidence>
<sequence>MSDAALSRSRPTGRPAMAEPPKTFPPEQMVPGKIPPVPKLALLAMIAMISPIWLDVAGVLLAPTRVLFVACLPVLLVMLFMGKFGKVVLTDYLMLFYSFWMYLSIALFNTDVVLVFGTLQMSLVLGGYLIGRASIRTLGDWQAMARLFGIIVVCMAPLAVHEAITAAFLIPDFIASLPGFTSVTDVTDKGYPRRFGLDRAQVVFGHPIHFGLYCAMPISLFFIGLRNKISFITRGTAVALMLAACFTSVSSGPLLSAIFQTGLIGYFMMLDGHPKQWPILLWGLAIIYAIIEIGSDTFGLYAVAVRLAFNSNTASIRRTLWEYGTAQVADHPILGIGHNWWNHPVWMSGSIDNYWLQLAILYGIPASFAMIAVYFSIMIRAGRGKFIPGSDAYNARVAVTFLLVTMFLILATVTIWNEVLGMVMFLLGSSVFLLQPLAGEAPQAAADPRAARSRGGGRPAAADPVPPPRGGAGTGPGSSAPVYTRFPKGSVPAGGARPARPGSARAAQPVRKRLNED</sequence>
<feature type="transmembrane region" description="Helical" evidence="6">
    <location>
        <begin position="92"/>
        <end position="108"/>
    </location>
</feature>
<feature type="transmembrane region" description="Helical" evidence="6">
    <location>
        <begin position="354"/>
        <end position="377"/>
    </location>
</feature>
<name>A0ABV3LAW4_9RHOB</name>
<feature type="transmembrane region" description="Helical" evidence="6">
    <location>
        <begin position="397"/>
        <end position="416"/>
    </location>
</feature>
<feature type="transmembrane region" description="Helical" evidence="6">
    <location>
        <begin position="147"/>
        <end position="170"/>
    </location>
</feature>
<reference evidence="8 9" key="1">
    <citation type="submission" date="2024-07" db="EMBL/GenBank/DDBJ databases">
        <authorList>
            <person name="Kang M."/>
        </authorList>
    </citation>
    <scope>NUCLEOTIDE SEQUENCE [LARGE SCALE GENOMIC DNA]</scope>
    <source>
        <strain evidence="8 9">DFM31</strain>
    </source>
</reference>
<accession>A0ABV3LAW4</accession>
<evidence type="ECO:0000256" key="6">
    <source>
        <dbReference type="SAM" id="Phobius"/>
    </source>
</evidence>
<dbReference type="PANTHER" id="PTHR37422">
    <property type="entry name" value="TEICHURONIC ACID BIOSYNTHESIS PROTEIN TUAE"/>
    <property type="match status" value="1"/>
</dbReference>
<feature type="domain" description="O-antigen ligase-related" evidence="7">
    <location>
        <begin position="237"/>
        <end position="369"/>
    </location>
</feature>
<feature type="region of interest" description="Disordered" evidence="5">
    <location>
        <begin position="1"/>
        <end position="25"/>
    </location>
</feature>
<feature type="transmembrane region" description="Helical" evidence="6">
    <location>
        <begin position="60"/>
        <end position="80"/>
    </location>
</feature>
<proteinExistence type="predicted"/>
<evidence type="ECO:0000313" key="8">
    <source>
        <dbReference type="EMBL" id="MEV8468182.1"/>
    </source>
</evidence>
<dbReference type="RefSeq" id="WP_366194137.1">
    <property type="nucleotide sequence ID" value="NZ_JBFBVU010000023.1"/>
</dbReference>
<gene>
    <name evidence="8" type="ORF">AB0T83_15515</name>
</gene>
<feature type="transmembrane region" description="Helical" evidence="6">
    <location>
        <begin position="237"/>
        <end position="259"/>
    </location>
</feature>